<dbReference type="AlphaFoldDB" id="A0A1G2QQS6"/>
<dbReference type="Pfam" id="PF06695">
    <property type="entry name" value="Sm_multidrug_ex"/>
    <property type="match status" value="1"/>
</dbReference>
<organism evidence="2 3">
    <name type="scientific">Candidatus Wildermuthbacteria bacterium GWA2_46_15</name>
    <dbReference type="NCBI Taxonomy" id="1802443"/>
    <lineage>
        <taxon>Bacteria</taxon>
        <taxon>Candidatus Wildermuthiibacteriota</taxon>
    </lineage>
</organism>
<comment type="caution">
    <text evidence="2">The sequence shown here is derived from an EMBL/GenBank/DDBJ whole genome shotgun (WGS) entry which is preliminary data.</text>
</comment>
<sequence length="148" mass="16183">MIPELKVFLVAMSPIVELRGAIPLALGVYHLPLWSAYLLSVSGNFIPLVGIMVLARPVSQFLSARSFLFEKLFFWLFSQARKKTEKLSRLGRDLTVVILTALPIPFVGGWTGALAAFVLEIPLKRALVLLSMGVALAGAIVMTLTLVF</sequence>
<dbReference type="EMBL" id="MHTO01000017">
    <property type="protein sequence ID" value="OHA62332.1"/>
    <property type="molecule type" value="Genomic_DNA"/>
</dbReference>
<dbReference type="Proteomes" id="UP000179245">
    <property type="component" value="Unassembled WGS sequence"/>
</dbReference>
<evidence type="ECO:0000256" key="1">
    <source>
        <dbReference type="SAM" id="Phobius"/>
    </source>
</evidence>
<evidence type="ECO:0000313" key="3">
    <source>
        <dbReference type="Proteomes" id="UP000179245"/>
    </source>
</evidence>
<evidence type="ECO:0000313" key="2">
    <source>
        <dbReference type="EMBL" id="OHA62332.1"/>
    </source>
</evidence>
<dbReference type="PANTHER" id="PTHR36007">
    <property type="entry name" value="TRANSPORT PROTEIN-RELATED"/>
    <property type="match status" value="1"/>
</dbReference>
<dbReference type="InterPro" id="IPR009577">
    <property type="entry name" value="Sm_multidrug_ex"/>
</dbReference>
<evidence type="ECO:0008006" key="4">
    <source>
        <dbReference type="Google" id="ProtNLM"/>
    </source>
</evidence>
<feature type="transmembrane region" description="Helical" evidence="1">
    <location>
        <begin position="34"/>
        <end position="55"/>
    </location>
</feature>
<feature type="transmembrane region" description="Helical" evidence="1">
    <location>
        <begin position="7"/>
        <end position="28"/>
    </location>
</feature>
<dbReference type="PANTHER" id="PTHR36007:SF2">
    <property type="entry name" value="TRANSPORT PROTEIN-RELATED"/>
    <property type="match status" value="1"/>
</dbReference>
<protein>
    <recommendedName>
        <fullName evidence="4">Ligand-binding protein SH3</fullName>
    </recommendedName>
</protein>
<keyword evidence="1" id="KW-0812">Transmembrane</keyword>
<accession>A0A1G2QQS6</accession>
<gene>
    <name evidence="2" type="ORF">A2117_00540</name>
</gene>
<keyword evidence="1" id="KW-0472">Membrane</keyword>
<keyword evidence="1" id="KW-1133">Transmembrane helix</keyword>
<feature type="transmembrane region" description="Helical" evidence="1">
    <location>
        <begin position="98"/>
        <end position="119"/>
    </location>
</feature>
<feature type="transmembrane region" description="Helical" evidence="1">
    <location>
        <begin position="126"/>
        <end position="147"/>
    </location>
</feature>
<dbReference type="STRING" id="1802443.A2117_00540"/>
<name>A0A1G2QQS6_9BACT</name>
<reference evidence="2 3" key="1">
    <citation type="journal article" date="2016" name="Nat. Commun.">
        <title>Thousands of microbial genomes shed light on interconnected biogeochemical processes in an aquifer system.</title>
        <authorList>
            <person name="Anantharaman K."/>
            <person name="Brown C.T."/>
            <person name="Hug L.A."/>
            <person name="Sharon I."/>
            <person name="Castelle C.J."/>
            <person name="Probst A.J."/>
            <person name="Thomas B.C."/>
            <person name="Singh A."/>
            <person name="Wilkins M.J."/>
            <person name="Karaoz U."/>
            <person name="Brodie E.L."/>
            <person name="Williams K.H."/>
            <person name="Hubbard S.S."/>
            <person name="Banfield J.F."/>
        </authorList>
    </citation>
    <scope>NUCLEOTIDE SEQUENCE [LARGE SCALE GENOMIC DNA]</scope>
</reference>
<proteinExistence type="predicted"/>